<comment type="caution">
    <text evidence="2">The sequence shown here is derived from an EMBL/GenBank/DDBJ whole genome shotgun (WGS) entry which is preliminary data.</text>
</comment>
<dbReference type="EMBL" id="CAJNOQ010015193">
    <property type="protein sequence ID" value="CAF1357050.1"/>
    <property type="molecule type" value="Genomic_DNA"/>
</dbReference>
<dbReference type="Proteomes" id="UP000677228">
    <property type="component" value="Unassembled WGS sequence"/>
</dbReference>
<dbReference type="Proteomes" id="UP000663829">
    <property type="component" value="Unassembled WGS sequence"/>
</dbReference>
<evidence type="ECO:0000313" key="2">
    <source>
        <dbReference type="EMBL" id="CAF1357050.1"/>
    </source>
</evidence>
<dbReference type="AlphaFoldDB" id="A0A815HTW9"/>
<evidence type="ECO:0000313" key="4">
    <source>
        <dbReference type="EMBL" id="CAF4231636.1"/>
    </source>
</evidence>
<reference evidence="2" key="1">
    <citation type="submission" date="2021-02" db="EMBL/GenBank/DDBJ databases">
        <authorList>
            <person name="Nowell W R."/>
        </authorList>
    </citation>
    <scope>NUCLEOTIDE SEQUENCE</scope>
</reference>
<dbReference type="Proteomes" id="UP000682733">
    <property type="component" value="Unassembled WGS sequence"/>
</dbReference>
<dbReference type="OrthoDB" id="10049951at2759"/>
<proteinExistence type="predicted"/>
<protein>
    <submittedName>
        <fullName evidence="2">Uncharacterized protein</fullName>
    </submittedName>
</protein>
<name>A0A815HTW9_9BILA</name>
<evidence type="ECO:0000313" key="1">
    <source>
        <dbReference type="EMBL" id="CAF1188332.1"/>
    </source>
</evidence>
<organism evidence="2 5">
    <name type="scientific">Didymodactylos carnosus</name>
    <dbReference type="NCBI Taxonomy" id="1234261"/>
    <lineage>
        <taxon>Eukaryota</taxon>
        <taxon>Metazoa</taxon>
        <taxon>Spiralia</taxon>
        <taxon>Gnathifera</taxon>
        <taxon>Rotifera</taxon>
        <taxon>Eurotatoria</taxon>
        <taxon>Bdelloidea</taxon>
        <taxon>Philodinida</taxon>
        <taxon>Philodinidae</taxon>
        <taxon>Didymodactylos</taxon>
    </lineage>
</organism>
<evidence type="ECO:0000313" key="5">
    <source>
        <dbReference type="Proteomes" id="UP000663829"/>
    </source>
</evidence>
<sequence length="134" mass="15771">MPIQLHITDNTLPRSIPNNYHPKIISDLFNLPTSFNNNNKFSTAVPSSLRKNGNNSNDVQPFSAYQITRRQPRKYRQVIRLPDPEPVYRTVHRRMPTPERLVISKTIIQKQNANIIERVQSPKKKRKNNRFNQK</sequence>
<gene>
    <name evidence="2" type="ORF">GPM918_LOCUS31191</name>
    <name evidence="1" type="ORF">OVA965_LOCUS23411</name>
    <name evidence="4" type="ORF">SRO942_LOCUS31827</name>
    <name evidence="3" type="ORF">TMI583_LOCUS24128</name>
</gene>
<evidence type="ECO:0000313" key="3">
    <source>
        <dbReference type="EMBL" id="CAF3999378.1"/>
    </source>
</evidence>
<dbReference type="EMBL" id="CAJOBA010035153">
    <property type="protein sequence ID" value="CAF3999378.1"/>
    <property type="molecule type" value="Genomic_DNA"/>
</dbReference>
<keyword evidence="5" id="KW-1185">Reference proteome</keyword>
<dbReference type="Proteomes" id="UP000681722">
    <property type="component" value="Unassembled WGS sequence"/>
</dbReference>
<dbReference type="EMBL" id="CAJOBC010067563">
    <property type="protein sequence ID" value="CAF4231636.1"/>
    <property type="molecule type" value="Genomic_DNA"/>
</dbReference>
<accession>A0A815HTW9</accession>
<dbReference type="EMBL" id="CAJNOK010013626">
    <property type="protein sequence ID" value="CAF1188332.1"/>
    <property type="molecule type" value="Genomic_DNA"/>
</dbReference>